<accession>A0A069NH27</accession>
<feature type="transmembrane region" description="Helical" evidence="5">
    <location>
        <begin position="257"/>
        <end position="277"/>
    </location>
</feature>
<feature type="transmembrane region" description="Helical" evidence="5">
    <location>
        <begin position="104"/>
        <end position="125"/>
    </location>
</feature>
<dbReference type="InterPro" id="IPR036259">
    <property type="entry name" value="MFS_trans_sf"/>
</dbReference>
<keyword evidence="2 5" id="KW-1133">Transmembrane helix</keyword>
<reference evidence="7 8" key="1">
    <citation type="submission" date="2014-03" db="EMBL/GenBank/DDBJ databases">
        <title>Draft Genome Sequences of Four Burkholderia Strains.</title>
        <authorList>
            <person name="Liu X.Y."/>
            <person name="Li C.X."/>
            <person name="Xu J.H."/>
        </authorList>
    </citation>
    <scope>NUCLEOTIDE SEQUENCE [LARGE SCALE GENOMIC DNA]</scope>
    <source>
        <strain evidence="7 8">R27</strain>
    </source>
</reference>
<feature type="transmembrane region" description="Helical" evidence="5">
    <location>
        <begin position="298"/>
        <end position="320"/>
    </location>
</feature>
<keyword evidence="3 5" id="KW-0472">Membrane</keyword>
<keyword evidence="1 5" id="KW-0812">Transmembrane</keyword>
<gene>
    <name evidence="7" type="ORF">BG57_22740</name>
</gene>
<dbReference type="PANTHER" id="PTHR23521">
    <property type="entry name" value="TRANSPORTER MFS SUPERFAMILY"/>
    <property type="match status" value="1"/>
</dbReference>
<feature type="transmembrane region" description="Helical" evidence="5">
    <location>
        <begin position="193"/>
        <end position="215"/>
    </location>
</feature>
<name>A0A069NH27_9BURK</name>
<dbReference type="GO" id="GO:0022857">
    <property type="term" value="F:transmembrane transporter activity"/>
    <property type="evidence" value="ECO:0007669"/>
    <property type="project" value="InterPro"/>
</dbReference>
<feature type="transmembrane region" description="Helical" evidence="5">
    <location>
        <begin position="459"/>
        <end position="478"/>
    </location>
</feature>
<dbReference type="InterPro" id="IPR020846">
    <property type="entry name" value="MFS_dom"/>
</dbReference>
<evidence type="ECO:0000259" key="6">
    <source>
        <dbReference type="PROSITE" id="PS50850"/>
    </source>
</evidence>
<dbReference type="Gene3D" id="1.20.1250.20">
    <property type="entry name" value="MFS general substrate transporter like domains"/>
    <property type="match status" value="2"/>
</dbReference>
<feature type="transmembrane region" description="Helical" evidence="5">
    <location>
        <begin position="392"/>
        <end position="412"/>
    </location>
</feature>
<dbReference type="Proteomes" id="UP000027439">
    <property type="component" value="Unassembled WGS sequence"/>
</dbReference>
<dbReference type="SUPFAM" id="SSF103473">
    <property type="entry name" value="MFS general substrate transporter"/>
    <property type="match status" value="1"/>
</dbReference>
<dbReference type="EMBL" id="JFHE01000041">
    <property type="protein sequence ID" value="KDR27635.1"/>
    <property type="molecule type" value="Genomic_DNA"/>
</dbReference>
<feature type="region of interest" description="Disordered" evidence="4">
    <location>
        <begin position="72"/>
        <end position="94"/>
    </location>
</feature>
<sequence length="489" mass="52578">MRAIEVLLRRVHEMPSQPEGAMRQLDDEKANGSATYRPQHTDSLAHENRESAIDEEHDASAVGRTGPLNEAALLGRKTPPWPDSAAANPGHHAPGGKRSVVRALAGLLVGYAFLIVGNGLFQTLIPLRVLQSGASTLVIGLIQSGYYAGFILGAFINRRLIDRIGQHRTFVAFSAAASILALAFGAAESPWTLGFIRLLTGMAFMGLYTSVESWLNGTVENEKRGQVFGLYAAINYLAVGSGQFLLNVGGGSAAHQFSIAAALFAAAVMPVTLMEGWPVKVDDSNLDRVPARSWKESLQEMMVATPLAVPGCILAGFIYSNFYSLMPVYLDRTGFSTHDLATFMGVALIGALLPQFPMGRLSDRIDRRRLVYYTAAISALLSLLLFTLNFRIVTWCATLAYVAVTFTQYGLIVSHVQDRTESHLRVAVSAMLLVLFSLGGMIGPTLASALMTLTGPRGLFLFNALSCVLLALSARRALRLGTETSAAGI</sequence>
<proteinExistence type="predicted"/>
<dbReference type="InterPro" id="IPR011701">
    <property type="entry name" value="MFS"/>
</dbReference>
<dbReference type="STRING" id="1071679.BG57_22740"/>
<protein>
    <submittedName>
        <fullName evidence="7">MFS transporter</fullName>
    </submittedName>
</protein>
<feature type="transmembrane region" description="Helical" evidence="5">
    <location>
        <begin position="169"/>
        <end position="187"/>
    </location>
</feature>
<organism evidence="7 8">
    <name type="scientific">Caballeronia grimmiae</name>
    <dbReference type="NCBI Taxonomy" id="1071679"/>
    <lineage>
        <taxon>Bacteria</taxon>
        <taxon>Pseudomonadati</taxon>
        <taxon>Pseudomonadota</taxon>
        <taxon>Betaproteobacteria</taxon>
        <taxon>Burkholderiales</taxon>
        <taxon>Burkholderiaceae</taxon>
        <taxon>Caballeronia</taxon>
    </lineage>
</organism>
<evidence type="ECO:0000256" key="1">
    <source>
        <dbReference type="ARBA" id="ARBA00022692"/>
    </source>
</evidence>
<dbReference type="Pfam" id="PF07690">
    <property type="entry name" value="MFS_1"/>
    <property type="match status" value="1"/>
</dbReference>
<evidence type="ECO:0000313" key="8">
    <source>
        <dbReference type="Proteomes" id="UP000027439"/>
    </source>
</evidence>
<dbReference type="InterPro" id="IPR047200">
    <property type="entry name" value="MFS_YcaD-like"/>
</dbReference>
<feature type="region of interest" description="Disordered" evidence="4">
    <location>
        <begin position="15"/>
        <end position="43"/>
    </location>
</feature>
<dbReference type="AlphaFoldDB" id="A0A069NH27"/>
<feature type="transmembrane region" description="Helical" evidence="5">
    <location>
        <begin position="370"/>
        <end position="386"/>
    </location>
</feature>
<feature type="transmembrane region" description="Helical" evidence="5">
    <location>
        <begin position="424"/>
        <end position="447"/>
    </location>
</feature>
<dbReference type="GO" id="GO:0005886">
    <property type="term" value="C:plasma membrane"/>
    <property type="evidence" value="ECO:0007669"/>
    <property type="project" value="TreeGrafter"/>
</dbReference>
<evidence type="ECO:0000313" key="7">
    <source>
        <dbReference type="EMBL" id="KDR27635.1"/>
    </source>
</evidence>
<dbReference type="PANTHER" id="PTHR23521:SF3">
    <property type="entry name" value="MFS TRANSPORTER"/>
    <property type="match status" value="1"/>
</dbReference>
<feature type="domain" description="Major facilitator superfamily (MFS) profile" evidence="6">
    <location>
        <begin position="98"/>
        <end position="482"/>
    </location>
</feature>
<evidence type="ECO:0000256" key="4">
    <source>
        <dbReference type="SAM" id="MobiDB-lite"/>
    </source>
</evidence>
<feature type="transmembrane region" description="Helical" evidence="5">
    <location>
        <begin position="137"/>
        <end position="157"/>
    </location>
</feature>
<evidence type="ECO:0000256" key="3">
    <source>
        <dbReference type="ARBA" id="ARBA00023136"/>
    </source>
</evidence>
<feature type="transmembrane region" description="Helical" evidence="5">
    <location>
        <begin position="340"/>
        <end position="358"/>
    </location>
</feature>
<comment type="caution">
    <text evidence="7">The sequence shown here is derived from an EMBL/GenBank/DDBJ whole genome shotgun (WGS) entry which is preliminary data.</text>
</comment>
<dbReference type="CDD" id="cd17477">
    <property type="entry name" value="MFS_YcaD_like"/>
    <property type="match status" value="1"/>
</dbReference>
<dbReference type="eggNOG" id="COG2814">
    <property type="taxonomic scope" value="Bacteria"/>
</dbReference>
<evidence type="ECO:0000256" key="2">
    <source>
        <dbReference type="ARBA" id="ARBA00022989"/>
    </source>
</evidence>
<feature type="transmembrane region" description="Helical" evidence="5">
    <location>
        <begin position="227"/>
        <end position="245"/>
    </location>
</feature>
<evidence type="ECO:0000256" key="5">
    <source>
        <dbReference type="SAM" id="Phobius"/>
    </source>
</evidence>
<dbReference type="PROSITE" id="PS50850">
    <property type="entry name" value="MFS"/>
    <property type="match status" value="1"/>
</dbReference>